<dbReference type="Pfam" id="PF13458">
    <property type="entry name" value="Peripla_BP_6"/>
    <property type="match status" value="1"/>
</dbReference>
<dbReference type="Gene3D" id="3.40.50.2300">
    <property type="match status" value="2"/>
</dbReference>
<dbReference type="PRINTS" id="PR00337">
    <property type="entry name" value="LEUILEVALBP"/>
</dbReference>
<reference evidence="7 8" key="1">
    <citation type="submission" date="2023-10" db="EMBL/GenBank/DDBJ databases">
        <title>Noviherbaspirillum sp. CPCC 100848 genome assembly.</title>
        <authorList>
            <person name="Li X.Y."/>
            <person name="Fang X.M."/>
        </authorList>
    </citation>
    <scope>NUCLEOTIDE SEQUENCE [LARGE SCALE GENOMIC DNA]</scope>
    <source>
        <strain evidence="7 8">CPCC 100848</strain>
    </source>
</reference>
<dbReference type="PANTHER" id="PTHR30483">
    <property type="entry name" value="LEUCINE-SPECIFIC-BINDING PROTEIN"/>
    <property type="match status" value="1"/>
</dbReference>
<sequence length="429" mass="47080">MKRIGTFVLGTFAAVAAQFALAQQKPTELKIAMTTFLTGSASVFGIPAKAAAEIIVEDINAAGGVGGVKIKPIFIDEGVGTDKLLSEYRRVVQEEGVNVTLAAISSGNCNALAPVAEDLKVLNVLWDCASEKLLEERRYNYVVRTLGNGTSEIVATVMHLLRTKPNFKTLAIVNQDYAWGRDSRELFVNTLLAMKPDVKVVAEMYPKFGATDFSSEISRLQALKPDVILSTSWGGDLDTLLRQASQRGLLRSSTWVLPLGESSLERLGKILPDGLIVGMRGEGYYLHPEFKDDAKHKSFVQKYRAKTGQYPVYPVYHAAQAFQGVVDAYTVALKTTGGKWPTNKQVADTMRSLKFRGLTREVKMREDGQGLADQMLGVTKMTSTQPFPVIDGLTIYPAEIVQNPVGTKSPEWVKTLTPDLLKDPRIKSY</sequence>
<evidence type="ECO:0000259" key="6">
    <source>
        <dbReference type="Pfam" id="PF13458"/>
    </source>
</evidence>
<name>A0ABU6JHC7_9BURK</name>
<evidence type="ECO:0000256" key="4">
    <source>
        <dbReference type="ARBA" id="ARBA00022970"/>
    </source>
</evidence>
<gene>
    <name evidence="7" type="ORF">RY831_27055</name>
</gene>
<accession>A0ABU6JHC7</accession>
<dbReference type="EMBL" id="JAWIIV010000037">
    <property type="protein sequence ID" value="MEC4722823.1"/>
    <property type="molecule type" value="Genomic_DNA"/>
</dbReference>
<dbReference type="InterPro" id="IPR051010">
    <property type="entry name" value="BCAA_transport"/>
</dbReference>
<feature type="domain" description="Leucine-binding protein" evidence="6">
    <location>
        <begin position="29"/>
        <end position="370"/>
    </location>
</feature>
<evidence type="ECO:0000313" key="7">
    <source>
        <dbReference type="EMBL" id="MEC4722823.1"/>
    </source>
</evidence>
<evidence type="ECO:0000256" key="5">
    <source>
        <dbReference type="SAM" id="SignalP"/>
    </source>
</evidence>
<evidence type="ECO:0000256" key="1">
    <source>
        <dbReference type="ARBA" id="ARBA00010062"/>
    </source>
</evidence>
<keyword evidence="3 5" id="KW-0732">Signal</keyword>
<keyword evidence="4" id="KW-0029">Amino-acid transport</keyword>
<feature type="signal peptide" evidence="5">
    <location>
        <begin position="1"/>
        <end position="22"/>
    </location>
</feature>
<feature type="chain" id="PRO_5046905827" evidence="5">
    <location>
        <begin position="23"/>
        <end position="429"/>
    </location>
</feature>
<dbReference type="Proteomes" id="UP001352263">
    <property type="component" value="Unassembled WGS sequence"/>
</dbReference>
<evidence type="ECO:0000256" key="3">
    <source>
        <dbReference type="ARBA" id="ARBA00022729"/>
    </source>
</evidence>
<dbReference type="PANTHER" id="PTHR30483:SF37">
    <property type="entry name" value="ABC TRANSPORTER SUBSTRATE-BINDING PROTEIN"/>
    <property type="match status" value="1"/>
</dbReference>
<dbReference type="CDD" id="cd06330">
    <property type="entry name" value="PBP1_As_SBP-like"/>
    <property type="match status" value="1"/>
</dbReference>
<evidence type="ECO:0000256" key="2">
    <source>
        <dbReference type="ARBA" id="ARBA00022448"/>
    </source>
</evidence>
<dbReference type="InterPro" id="IPR028081">
    <property type="entry name" value="Leu-bd"/>
</dbReference>
<keyword evidence="8" id="KW-1185">Reference proteome</keyword>
<comment type="similarity">
    <text evidence="1">Belongs to the leucine-binding protein family.</text>
</comment>
<dbReference type="InterPro" id="IPR028082">
    <property type="entry name" value="Peripla_BP_I"/>
</dbReference>
<proteinExistence type="inferred from homology"/>
<dbReference type="RefSeq" id="WP_326509482.1">
    <property type="nucleotide sequence ID" value="NZ_JAWIIV010000037.1"/>
</dbReference>
<keyword evidence="2" id="KW-0813">Transport</keyword>
<dbReference type="InterPro" id="IPR000709">
    <property type="entry name" value="Leu_Ile_Val-bd"/>
</dbReference>
<organism evidence="7 8">
    <name type="scientific">Noviherbaspirillum album</name>
    <dbReference type="NCBI Taxonomy" id="3080276"/>
    <lineage>
        <taxon>Bacteria</taxon>
        <taxon>Pseudomonadati</taxon>
        <taxon>Pseudomonadota</taxon>
        <taxon>Betaproteobacteria</taxon>
        <taxon>Burkholderiales</taxon>
        <taxon>Oxalobacteraceae</taxon>
        <taxon>Noviherbaspirillum</taxon>
    </lineage>
</organism>
<dbReference type="SUPFAM" id="SSF53822">
    <property type="entry name" value="Periplasmic binding protein-like I"/>
    <property type="match status" value="1"/>
</dbReference>
<evidence type="ECO:0000313" key="8">
    <source>
        <dbReference type="Proteomes" id="UP001352263"/>
    </source>
</evidence>
<protein>
    <submittedName>
        <fullName evidence="7">ABC transporter substrate-binding protein</fullName>
    </submittedName>
</protein>
<comment type="caution">
    <text evidence="7">The sequence shown here is derived from an EMBL/GenBank/DDBJ whole genome shotgun (WGS) entry which is preliminary data.</text>
</comment>